<evidence type="ECO:0000256" key="16">
    <source>
        <dbReference type="SAM" id="SignalP"/>
    </source>
</evidence>
<dbReference type="PaxDb" id="3847-GLYMA14G09140.2"/>
<dbReference type="RefSeq" id="XP_014622161.2">
    <property type="nucleotide sequence ID" value="XM_014766675.2"/>
</dbReference>
<dbReference type="InterPro" id="IPR028082">
    <property type="entry name" value="Peripla_BP_I"/>
</dbReference>
<keyword evidence="8 13" id="KW-0472">Membrane</keyword>
<dbReference type="GO" id="GO:0038023">
    <property type="term" value="F:signaling receptor activity"/>
    <property type="evidence" value="ECO:0000318"/>
    <property type="project" value="GO_Central"/>
</dbReference>
<dbReference type="InterPro" id="IPR015683">
    <property type="entry name" value="Ionotropic_Glu_rcpt"/>
</dbReference>
<protein>
    <recommendedName>
        <fullName evidence="13">Glutamate receptor</fullName>
    </recommendedName>
</protein>
<evidence type="ECO:0000256" key="11">
    <source>
        <dbReference type="ARBA" id="ARBA00023286"/>
    </source>
</evidence>
<dbReference type="SMR" id="A0A0R0GJI9"/>
<dbReference type="GO" id="GO:0015276">
    <property type="term" value="F:ligand-gated monoatomic ion channel activity"/>
    <property type="evidence" value="ECO:0000318"/>
    <property type="project" value="GO_Central"/>
</dbReference>
<feature type="signal peptide" evidence="16">
    <location>
        <begin position="1"/>
        <end position="21"/>
    </location>
</feature>
<dbReference type="InterPro" id="IPR044440">
    <property type="entry name" value="GABAb_receptor_plant_PBP1"/>
</dbReference>
<dbReference type="Gramene" id="KRH15368">
    <property type="protein sequence ID" value="KRH15368"/>
    <property type="gene ID" value="GLYMA_14G083200"/>
</dbReference>
<feature type="transmembrane region" description="Helical" evidence="15">
    <location>
        <begin position="642"/>
        <end position="662"/>
    </location>
</feature>
<dbReference type="Gene3D" id="3.40.50.2300">
    <property type="match status" value="2"/>
</dbReference>
<evidence type="ECO:0000256" key="8">
    <source>
        <dbReference type="ARBA" id="ARBA00023136"/>
    </source>
</evidence>
<keyword evidence="20" id="KW-1185">Reference proteome</keyword>
<dbReference type="FunFam" id="1.10.287.70:FF:000172">
    <property type="entry name" value="Glutamate receptor"/>
    <property type="match status" value="1"/>
</dbReference>
<evidence type="ECO:0000256" key="7">
    <source>
        <dbReference type="ARBA" id="ARBA00023065"/>
    </source>
</evidence>
<evidence type="ECO:0000256" key="12">
    <source>
        <dbReference type="ARBA" id="ARBA00023303"/>
    </source>
</evidence>
<reference evidence="19" key="2">
    <citation type="submission" date="2018-02" db="UniProtKB">
        <authorList>
            <consortium name="EnsemblPlants"/>
        </authorList>
    </citation>
    <scope>IDENTIFICATION</scope>
    <source>
        <strain evidence="19">Williams 82</strain>
    </source>
</reference>
<evidence type="ECO:0000313" key="20">
    <source>
        <dbReference type="Proteomes" id="UP000008827"/>
    </source>
</evidence>
<comment type="subcellular location">
    <subcellularLocation>
        <location evidence="1">Membrane</location>
        <topology evidence="1">Multi-pass membrane protein</topology>
    </subcellularLocation>
</comment>
<dbReference type="PIRSF" id="PIRSF037090">
    <property type="entry name" value="Iontro_Glu-like_rcpt_pln"/>
    <property type="match status" value="1"/>
</dbReference>
<evidence type="ECO:0000256" key="14">
    <source>
        <dbReference type="PIRSR" id="PIRSR037090-50"/>
    </source>
</evidence>
<dbReference type="InterPro" id="IPR001828">
    <property type="entry name" value="ANF_lig-bd_rcpt"/>
</dbReference>
<evidence type="ECO:0000256" key="2">
    <source>
        <dbReference type="ARBA" id="ARBA00008685"/>
    </source>
</evidence>
<keyword evidence="7 13" id="KW-0406">Ion transport</keyword>
<dbReference type="EnsemblPlants" id="KRH15368">
    <property type="protein sequence ID" value="KRH15368"/>
    <property type="gene ID" value="GLYMA_14G083200"/>
</dbReference>
<feature type="domain" description="Ionotropic glutamate receptor C-terminal" evidence="17">
    <location>
        <begin position="466"/>
        <end position="799"/>
    </location>
</feature>
<keyword evidence="4 15" id="KW-0812">Transmembrane</keyword>
<dbReference type="STRING" id="3847.A0A0R0GJI9"/>
<gene>
    <name evidence="19" type="primary">LOC100781045</name>
    <name evidence="18" type="ORF">GLYMA_14G083200</name>
</gene>
<dbReference type="FunFam" id="3.40.50.2300:FF:000188">
    <property type="entry name" value="Glutamate receptor"/>
    <property type="match status" value="1"/>
</dbReference>
<dbReference type="PANTHER" id="PTHR18966">
    <property type="entry name" value="IONOTROPIC GLUTAMATE RECEPTOR"/>
    <property type="match status" value="1"/>
</dbReference>
<dbReference type="OMA" id="ATYCKGY"/>
<keyword evidence="3 13" id="KW-0813">Transport</keyword>
<evidence type="ECO:0000313" key="18">
    <source>
        <dbReference type="EMBL" id="KRH15368.1"/>
    </source>
</evidence>
<feature type="disulfide bond" evidence="14">
    <location>
        <begin position="747"/>
        <end position="802"/>
    </location>
</feature>
<evidence type="ECO:0000256" key="10">
    <source>
        <dbReference type="ARBA" id="ARBA00023180"/>
    </source>
</evidence>
<dbReference type="OrthoDB" id="5984008at2759"/>
<evidence type="ECO:0000256" key="9">
    <source>
        <dbReference type="ARBA" id="ARBA00023170"/>
    </source>
</evidence>
<comment type="function">
    <text evidence="13">Glutamate-gated receptor that probably acts as non-selective cation channel.</text>
</comment>
<name>A0A0R0GJI9_SOYBN</name>
<sequence length="877" mass="98368">MSSFPLLWVLLLLWVWSEAIANANNDYEIEGSNIECPILNSKIVVNIGAIIDLSSRVGKEQKTAMEVAMEDVNRQSCYKLALNFNNNTHGNPSPTILAADFANNKEVQVVIGTKLDASTLFHSIDESSKDVPIISLTSTASPEITPIPLPHFIQMGNDVTFHMHCIASIIHQFNWRKVTAIYEHNNFFASHSEILTRLSYSLRLVNAEIDHYVAFPSITTTLSNPIESYIEQELVRLKNKSNRVFLIIQSSLEFATLLLEKAKQMGIMEEGSVWIIADDVATHLDSLDSSVMFNMQGVVGCKTNFMEMSETFKRFKFMFRRKFGLEYPEEENSQLPSIFALRAYDAVWTITHALKKSQGNFSLSENILHSNHEGLSGKISFKDKMLLEPPTFKIVNVIGKGYKELANWSPGSGFSENLVENMVVNTRRTSRAGSARVLLGSVDWPGGLKTVPKGWVYNSTEGRPLKIGVPAIDPCPQFVNVSHDKRLNETQFTGFSINVFESVVKRLPYHLPFVFVPFYGSYDQIVEQVNNKALDAAVGDIQVVEHRYAFAEFSHPYVESGIAMVVKVKPDRSKETWMFMDAFTKEMWMLMAVMHLFIAFVIWFIEGENNSELKSLGAILWFSVTTLFFVHREPVKSNLARAVLAPWLFAILIVTSSFTASLSSMMTVSHLEPSVPDIQTLLRTNAIIGCNKNTFLVHYLVDELKFQPENIRVFDSIHDFPRAFENKEIVASFTIAPHADVFLATYCKGYIKAGPTLKLGGLGFAFPKGSSLAIDVSRATLKAIETGEVQKLEEKMLSTTNCGSTNSKIQNEQLGPQPFFGLFTICGAIGLFGLLVTIVHFVKRNAQTFMNYISLLQLQRALQIMQIVEGIHPITMS</sequence>
<keyword evidence="10" id="KW-0325">Glycoprotein</keyword>
<evidence type="ECO:0000256" key="15">
    <source>
        <dbReference type="SAM" id="Phobius"/>
    </source>
</evidence>
<evidence type="ECO:0000256" key="3">
    <source>
        <dbReference type="ARBA" id="ARBA00022448"/>
    </source>
</evidence>
<comment type="similarity">
    <text evidence="2 13">Belongs to the glutamate-gated ion channel (TC 1.A.10.1) family.</text>
</comment>
<dbReference type="InterPro" id="IPR001320">
    <property type="entry name" value="Iontro_rcpt_C"/>
</dbReference>
<dbReference type="InterPro" id="IPR017103">
    <property type="entry name" value="Iontropic_Glu_rcpt_pln"/>
</dbReference>
<evidence type="ECO:0000313" key="19">
    <source>
        <dbReference type="EnsemblPlants" id="KRH15368"/>
    </source>
</evidence>
<dbReference type="EMBL" id="CM000847">
    <property type="protein sequence ID" value="KRH15368.1"/>
    <property type="molecule type" value="Genomic_DNA"/>
</dbReference>
<organism evidence="18">
    <name type="scientific">Glycine max</name>
    <name type="common">Soybean</name>
    <name type="synonym">Glycine hispida</name>
    <dbReference type="NCBI Taxonomy" id="3847"/>
    <lineage>
        <taxon>Eukaryota</taxon>
        <taxon>Viridiplantae</taxon>
        <taxon>Streptophyta</taxon>
        <taxon>Embryophyta</taxon>
        <taxon>Tracheophyta</taxon>
        <taxon>Spermatophyta</taxon>
        <taxon>Magnoliopsida</taxon>
        <taxon>eudicotyledons</taxon>
        <taxon>Gunneridae</taxon>
        <taxon>Pentapetalae</taxon>
        <taxon>rosids</taxon>
        <taxon>fabids</taxon>
        <taxon>Fabales</taxon>
        <taxon>Fabaceae</taxon>
        <taxon>Papilionoideae</taxon>
        <taxon>50 kb inversion clade</taxon>
        <taxon>NPAAA clade</taxon>
        <taxon>indigoferoid/millettioid clade</taxon>
        <taxon>Phaseoleae</taxon>
        <taxon>Glycine</taxon>
        <taxon>Glycine subgen. Soja</taxon>
    </lineage>
</organism>
<dbReference type="SUPFAM" id="SSF53822">
    <property type="entry name" value="Periplasmic binding protein-like I"/>
    <property type="match status" value="1"/>
</dbReference>
<proteinExistence type="inferred from homology"/>
<dbReference type="Proteomes" id="UP000008827">
    <property type="component" value="Chromosome 14"/>
</dbReference>
<evidence type="ECO:0000256" key="13">
    <source>
        <dbReference type="PIRNR" id="PIRNR037090"/>
    </source>
</evidence>
<evidence type="ECO:0000259" key="17">
    <source>
        <dbReference type="SMART" id="SM00079"/>
    </source>
</evidence>
<evidence type="ECO:0000256" key="1">
    <source>
        <dbReference type="ARBA" id="ARBA00004141"/>
    </source>
</evidence>
<feature type="transmembrane region" description="Helical" evidence="15">
    <location>
        <begin position="587"/>
        <end position="605"/>
    </location>
</feature>
<keyword evidence="11 13" id="KW-1071">Ligand-gated ion channel</keyword>
<dbReference type="Pfam" id="PF01094">
    <property type="entry name" value="ANF_receptor"/>
    <property type="match status" value="1"/>
</dbReference>
<dbReference type="GeneID" id="100781045"/>
<keyword evidence="12 13" id="KW-0407">Ion channel</keyword>
<keyword evidence="9 13" id="KW-0675">Receptor</keyword>
<evidence type="ECO:0000256" key="4">
    <source>
        <dbReference type="ARBA" id="ARBA00022692"/>
    </source>
</evidence>
<reference evidence="18 19" key="1">
    <citation type="journal article" date="2010" name="Nature">
        <title>Genome sequence of the palaeopolyploid soybean.</title>
        <authorList>
            <person name="Schmutz J."/>
            <person name="Cannon S.B."/>
            <person name="Schlueter J."/>
            <person name="Ma J."/>
            <person name="Mitros T."/>
            <person name="Nelson W."/>
            <person name="Hyten D.L."/>
            <person name="Song Q."/>
            <person name="Thelen J.J."/>
            <person name="Cheng J."/>
            <person name="Xu D."/>
            <person name="Hellsten U."/>
            <person name="May G.D."/>
            <person name="Yu Y."/>
            <person name="Sakurai T."/>
            <person name="Umezawa T."/>
            <person name="Bhattacharyya M.K."/>
            <person name="Sandhu D."/>
            <person name="Valliyodan B."/>
            <person name="Lindquist E."/>
            <person name="Peto M."/>
            <person name="Grant D."/>
            <person name="Shu S."/>
            <person name="Goodstein D."/>
            <person name="Barry K."/>
            <person name="Futrell-Griggs M."/>
            <person name="Abernathy B."/>
            <person name="Du J."/>
            <person name="Tian Z."/>
            <person name="Zhu L."/>
            <person name="Gill N."/>
            <person name="Joshi T."/>
            <person name="Libault M."/>
            <person name="Sethuraman A."/>
            <person name="Zhang X.-C."/>
            <person name="Shinozaki K."/>
            <person name="Nguyen H.T."/>
            <person name="Wing R.A."/>
            <person name="Cregan P."/>
            <person name="Specht J."/>
            <person name="Grimwood J."/>
            <person name="Rokhsar D."/>
            <person name="Stacey G."/>
            <person name="Shoemaker R.C."/>
            <person name="Jackson S.A."/>
        </authorList>
    </citation>
    <scope>NUCLEOTIDE SEQUENCE [LARGE SCALE GENOMIC DNA]</scope>
    <source>
        <strain evidence="19">cv. Williams 82</strain>
        <tissue evidence="18">Callus</tissue>
    </source>
</reference>
<feature type="transmembrane region" description="Helical" evidence="15">
    <location>
        <begin position="819"/>
        <end position="842"/>
    </location>
</feature>
<keyword evidence="6 15" id="KW-1133">Transmembrane helix</keyword>
<accession>A0A0R0GJI9</accession>
<keyword evidence="5 16" id="KW-0732">Signal</keyword>
<dbReference type="CDD" id="cd19990">
    <property type="entry name" value="PBP1_GABAb_receptor_plant"/>
    <property type="match status" value="1"/>
</dbReference>
<feature type="chain" id="PRO_5014521371" description="Glutamate receptor" evidence="16">
    <location>
        <begin position="22"/>
        <end position="877"/>
    </location>
</feature>
<dbReference type="AlphaFoldDB" id="A0A0R0GJI9"/>
<dbReference type="GO" id="GO:0005886">
    <property type="term" value="C:plasma membrane"/>
    <property type="evidence" value="ECO:0000318"/>
    <property type="project" value="GO_Central"/>
</dbReference>
<dbReference type="Pfam" id="PF00060">
    <property type="entry name" value="Lig_chan"/>
    <property type="match status" value="1"/>
</dbReference>
<dbReference type="SUPFAM" id="SSF53850">
    <property type="entry name" value="Periplasmic binding protein-like II"/>
    <property type="match status" value="1"/>
</dbReference>
<keyword evidence="14" id="KW-1015">Disulfide bond</keyword>
<dbReference type="CDD" id="cd13686">
    <property type="entry name" value="GluR_Plant"/>
    <property type="match status" value="1"/>
</dbReference>
<dbReference type="SMART" id="SM00079">
    <property type="entry name" value="PBPe"/>
    <property type="match status" value="1"/>
</dbReference>
<evidence type="ECO:0000256" key="5">
    <source>
        <dbReference type="ARBA" id="ARBA00022729"/>
    </source>
</evidence>
<evidence type="ECO:0000256" key="6">
    <source>
        <dbReference type="ARBA" id="ARBA00022989"/>
    </source>
</evidence>
<dbReference type="Gene3D" id="3.40.190.10">
    <property type="entry name" value="Periplasmic binding protein-like II"/>
    <property type="match status" value="3"/>
</dbReference>
<reference evidence="18" key="3">
    <citation type="submission" date="2018-07" db="EMBL/GenBank/DDBJ databases">
        <title>WGS assembly of Glycine max.</title>
        <authorList>
            <person name="Schmutz J."/>
            <person name="Cannon S."/>
            <person name="Schlueter J."/>
            <person name="Ma J."/>
            <person name="Mitros T."/>
            <person name="Nelson W."/>
            <person name="Hyten D."/>
            <person name="Song Q."/>
            <person name="Thelen J."/>
            <person name="Cheng J."/>
            <person name="Xu D."/>
            <person name="Hellsten U."/>
            <person name="May G."/>
            <person name="Yu Y."/>
            <person name="Sakurai T."/>
            <person name="Umezawa T."/>
            <person name="Bhattacharyya M."/>
            <person name="Sandhu D."/>
            <person name="Valliyodan B."/>
            <person name="Lindquist E."/>
            <person name="Peto M."/>
            <person name="Grant D."/>
            <person name="Shu S."/>
            <person name="Goodstein D."/>
            <person name="Barry K."/>
            <person name="Futrell-Griggs M."/>
            <person name="Abernathy B."/>
            <person name="Du J."/>
            <person name="Tian Z."/>
            <person name="Zhu L."/>
            <person name="Gill N."/>
            <person name="Joshi T."/>
            <person name="Libault M."/>
            <person name="Sethuraman A."/>
            <person name="Zhang X."/>
            <person name="Shinozaki K."/>
            <person name="Nguyen H."/>
            <person name="Wing R."/>
            <person name="Cregan P."/>
            <person name="Specht J."/>
            <person name="Grimwood J."/>
            <person name="Rokhsar D."/>
            <person name="Stacey G."/>
            <person name="Shoemaker R."/>
            <person name="Jackson S."/>
        </authorList>
    </citation>
    <scope>NUCLEOTIDE SEQUENCE</scope>
    <source>
        <tissue evidence="18">Callus</tissue>
    </source>
</reference>